<feature type="non-terminal residue" evidence="2">
    <location>
        <position position="1"/>
    </location>
</feature>
<feature type="chain" id="PRO_5009115151" description="Lipocalin/cytosolic fatty-acid binding domain-containing protein" evidence="1">
    <location>
        <begin position="20"/>
        <end position="201"/>
    </location>
</feature>
<accession>A0A1E1W3Y4</accession>
<gene>
    <name evidence="2" type="ORF">g.17850</name>
</gene>
<organism evidence="2">
    <name type="scientific">Pectinophora gossypiella</name>
    <name type="common">Cotton pink bollworm</name>
    <name type="synonym">Depressaria gossypiella</name>
    <dbReference type="NCBI Taxonomy" id="13191"/>
    <lineage>
        <taxon>Eukaryota</taxon>
        <taxon>Metazoa</taxon>
        <taxon>Ecdysozoa</taxon>
        <taxon>Arthropoda</taxon>
        <taxon>Hexapoda</taxon>
        <taxon>Insecta</taxon>
        <taxon>Pterygota</taxon>
        <taxon>Neoptera</taxon>
        <taxon>Endopterygota</taxon>
        <taxon>Lepidoptera</taxon>
        <taxon>Glossata</taxon>
        <taxon>Ditrysia</taxon>
        <taxon>Gelechioidea</taxon>
        <taxon>Gelechiidae</taxon>
        <taxon>Apatetrinae</taxon>
        <taxon>Pectinophora</taxon>
    </lineage>
</organism>
<evidence type="ECO:0000313" key="2">
    <source>
        <dbReference type="EMBL" id="JAT81674.1"/>
    </source>
</evidence>
<reference evidence="2" key="1">
    <citation type="submission" date="2015-09" db="EMBL/GenBank/DDBJ databases">
        <title>De novo assembly of Pectinophora gossypiella (Pink Bollworm) gut transcriptome.</title>
        <authorList>
            <person name="Tassone E.E."/>
        </authorList>
    </citation>
    <scope>NUCLEOTIDE SEQUENCE</scope>
</reference>
<proteinExistence type="predicted"/>
<name>A0A1E1W3Y4_PECGO</name>
<evidence type="ECO:0008006" key="3">
    <source>
        <dbReference type="Google" id="ProtNLM"/>
    </source>
</evidence>
<sequence>STNMLHFLFIVSFIGFVSSDGLDKFAGNWTVPIMVFAKGDVTRQMCDVINLKTTKDVCTCGATTVPAMTLTIANKYEANIPVLATENFDDVKEYVNLKCDCGLGKKTLVILRYLTDNYVIYKFTSEEMYLIAKNLPTEEELNDFVLHNDVLQGVSGNVNCVKKTKEDVENRKTVTRKVVNVDTDYDDDTGASDVWLNFIKV</sequence>
<evidence type="ECO:0000256" key="1">
    <source>
        <dbReference type="SAM" id="SignalP"/>
    </source>
</evidence>
<feature type="signal peptide" evidence="1">
    <location>
        <begin position="1"/>
        <end position="19"/>
    </location>
</feature>
<keyword evidence="1" id="KW-0732">Signal</keyword>
<dbReference type="EMBL" id="GDQN01009380">
    <property type="protein sequence ID" value="JAT81674.1"/>
    <property type="molecule type" value="Transcribed_RNA"/>
</dbReference>
<dbReference type="OrthoDB" id="6862030at2759"/>
<protein>
    <recommendedName>
        <fullName evidence="3">Lipocalin/cytosolic fatty-acid binding domain-containing protein</fullName>
    </recommendedName>
</protein>
<dbReference type="AlphaFoldDB" id="A0A1E1W3Y4"/>